<sequence length="133" mass="15276">MLKLKKSKLLVILVCISLLLNLYFLITNYIKSTYTPNLDDQEILAEMTKMVIETEQFKEISSKETVYAIKQGVSRFNVADPSSVFHYEISVETDKQSYIFTCMDEACTGVSNGGWTYSRYHDERPILPIKGEN</sequence>
<evidence type="ECO:0000313" key="1">
    <source>
        <dbReference type="EMBL" id="MBB6446925.1"/>
    </source>
</evidence>
<dbReference type="Proteomes" id="UP000531594">
    <property type="component" value="Unassembled WGS sequence"/>
</dbReference>
<dbReference type="RefSeq" id="WP_184528365.1">
    <property type="nucleotide sequence ID" value="NZ_JACHGK010000014.1"/>
</dbReference>
<dbReference type="EMBL" id="JACHGK010000014">
    <property type="protein sequence ID" value="MBB6446925.1"/>
    <property type="molecule type" value="Genomic_DNA"/>
</dbReference>
<evidence type="ECO:0000313" key="2">
    <source>
        <dbReference type="Proteomes" id="UP000531594"/>
    </source>
</evidence>
<proteinExistence type="predicted"/>
<gene>
    <name evidence="1" type="ORF">HNR53_003590</name>
</gene>
<accession>A0A7X0HU54</accession>
<name>A0A7X0HU54_9BACI</name>
<organism evidence="1 2">
    <name type="scientific">Bacillus benzoevorans</name>
    <dbReference type="NCBI Taxonomy" id="1456"/>
    <lineage>
        <taxon>Bacteria</taxon>
        <taxon>Bacillati</taxon>
        <taxon>Bacillota</taxon>
        <taxon>Bacilli</taxon>
        <taxon>Bacillales</taxon>
        <taxon>Bacillaceae</taxon>
        <taxon>Bacillus</taxon>
    </lineage>
</organism>
<dbReference type="AlphaFoldDB" id="A0A7X0HU54"/>
<reference evidence="1 2" key="1">
    <citation type="submission" date="2020-08" db="EMBL/GenBank/DDBJ databases">
        <title>Genomic Encyclopedia of Type Strains, Phase IV (KMG-IV): sequencing the most valuable type-strain genomes for metagenomic binning, comparative biology and taxonomic classification.</title>
        <authorList>
            <person name="Goeker M."/>
        </authorList>
    </citation>
    <scope>NUCLEOTIDE SEQUENCE [LARGE SCALE GENOMIC DNA]</scope>
    <source>
        <strain evidence="1 2">DSM 5391</strain>
    </source>
</reference>
<protein>
    <submittedName>
        <fullName evidence="1">Uncharacterized protein</fullName>
    </submittedName>
</protein>
<comment type="caution">
    <text evidence="1">The sequence shown here is derived from an EMBL/GenBank/DDBJ whole genome shotgun (WGS) entry which is preliminary data.</text>
</comment>
<keyword evidence="2" id="KW-1185">Reference proteome</keyword>